<reference evidence="1 2" key="1">
    <citation type="submission" date="2019-06" db="EMBL/GenBank/DDBJ databases">
        <title>Genome sequencing of plant associated microbes to promote plant fitness in Sorghum bicolor and Oryza sativa.</title>
        <authorList>
            <person name="Coleman-Derr D."/>
        </authorList>
    </citation>
    <scope>NUCLEOTIDE SEQUENCE [LARGE SCALE GENOMIC DNA]</scope>
    <source>
        <strain evidence="1 2">KV-663</strain>
    </source>
</reference>
<dbReference type="AlphaFoldDB" id="A0A543HUE9"/>
<dbReference type="Gene3D" id="3.10.450.40">
    <property type="match status" value="1"/>
</dbReference>
<dbReference type="OrthoDB" id="4829041at2"/>
<dbReference type="SUPFAM" id="SSF160719">
    <property type="entry name" value="gpW/gp25-like"/>
    <property type="match status" value="1"/>
</dbReference>
<organism evidence="1 2">
    <name type="scientific">Humibacillus xanthopallidus</name>
    <dbReference type="NCBI Taxonomy" id="412689"/>
    <lineage>
        <taxon>Bacteria</taxon>
        <taxon>Bacillati</taxon>
        <taxon>Actinomycetota</taxon>
        <taxon>Actinomycetes</taxon>
        <taxon>Micrococcales</taxon>
        <taxon>Intrasporangiaceae</taxon>
        <taxon>Humibacillus</taxon>
    </lineage>
</organism>
<name>A0A543HUE9_9MICO</name>
<accession>A0A543HUE9</accession>
<sequence length="138" mass="14945">MTDARRFGVDIELAPTAGGVRDARASQGGDLGVVRDADAAVQGLTMRLLVRRGELAPLGWPDYGSRLHELIGEPDVPRTRLRLAQYAREAVAADWRVDDVTEVTVTTDRLEARIALQVQLVGEPAPLRLAIAVPLEPS</sequence>
<comment type="caution">
    <text evidence="1">The sequence shown here is derived from an EMBL/GenBank/DDBJ whole genome shotgun (WGS) entry which is preliminary data.</text>
</comment>
<proteinExistence type="predicted"/>
<evidence type="ECO:0000313" key="2">
    <source>
        <dbReference type="Proteomes" id="UP000316747"/>
    </source>
</evidence>
<dbReference type="Proteomes" id="UP000316747">
    <property type="component" value="Unassembled WGS sequence"/>
</dbReference>
<evidence type="ECO:0008006" key="3">
    <source>
        <dbReference type="Google" id="ProtNLM"/>
    </source>
</evidence>
<dbReference type="RefSeq" id="WP_141843941.1">
    <property type="nucleotide sequence ID" value="NZ_VFPM01000002.1"/>
</dbReference>
<gene>
    <name evidence="1" type="ORF">FBY41_1970</name>
</gene>
<keyword evidence="2" id="KW-1185">Reference proteome</keyword>
<dbReference type="EMBL" id="VFPM01000002">
    <property type="protein sequence ID" value="TQM61948.1"/>
    <property type="molecule type" value="Genomic_DNA"/>
</dbReference>
<protein>
    <recommendedName>
        <fullName evidence="3">Phage baseplate assembly protein W</fullName>
    </recommendedName>
</protein>
<evidence type="ECO:0000313" key="1">
    <source>
        <dbReference type="EMBL" id="TQM61948.1"/>
    </source>
</evidence>